<evidence type="ECO:0000313" key="1">
    <source>
        <dbReference type="EMBL" id="TBU54366.1"/>
    </source>
</evidence>
<accession>A0A4Q9NLF3</accession>
<organism evidence="1 2">
    <name type="scientific">Dichomitus squalens</name>
    <dbReference type="NCBI Taxonomy" id="114155"/>
    <lineage>
        <taxon>Eukaryota</taxon>
        <taxon>Fungi</taxon>
        <taxon>Dikarya</taxon>
        <taxon>Basidiomycota</taxon>
        <taxon>Agaricomycotina</taxon>
        <taxon>Agaricomycetes</taxon>
        <taxon>Polyporales</taxon>
        <taxon>Polyporaceae</taxon>
        <taxon>Dichomitus</taxon>
    </lineage>
</organism>
<gene>
    <name evidence="1" type="ORF">BD310DRAFT_77516</name>
</gene>
<name>A0A4Q9NLF3_9APHY</name>
<keyword evidence="2" id="KW-1185">Reference proteome</keyword>
<dbReference type="AlphaFoldDB" id="A0A4Q9NLF3"/>
<reference evidence="1 2" key="1">
    <citation type="submission" date="2019-01" db="EMBL/GenBank/DDBJ databases">
        <title>Draft genome sequences of three monokaryotic isolates of the white-rot basidiomycete fungus Dichomitus squalens.</title>
        <authorList>
            <consortium name="DOE Joint Genome Institute"/>
            <person name="Lopez S.C."/>
            <person name="Andreopoulos B."/>
            <person name="Pangilinan J."/>
            <person name="Lipzen A."/>
            <person name="Riley R."/>
            <person name="Ahrendt S."/>
            <person name="Ng V."/>
            <person name="Barry K."/>
            <person name="Daum C."/>
            <person name="Grigoriev I.V."/>
            <person name="Hilden K.S."/>
            <person name="Makela M.R."/>
            <person name="de Vries R.P."/>
        </authorList>
    </citation>
    <scope>NUCLEOTIDE SEQUENCE [LARGE SCALE GENOMIC DNA]</scope>
    <source>
        <strain evidence="1 2">CBS 464.89</strain>
    </source>
</reference>
<dbReference type="EMBL" id="ML145190">
    <property type="protein sequence ID" value="TBU54366.1"/>
    <property type="molecule type" value="Genomic_DNA"/>
</dbReference>
<sequence length="67" mass="7268">MICQSQGSQISHPAIVTGTRQPAEGVGWTCGFSRRRGFGGTLEDGYSVPTKQLFLCPPSLWLSEDKP</sequence>
<protein>
    <submittedName>
        <fullName evidence="1">Uncharacterized protein</fullName>
    </submittedName>
</protein>
<evidence type="ECO:0000313" key="2">
    <source>
        <dbReference type="Proteomes" id="UP000292082"/>
    </source>
</evidence>
<dbReference type="Proteomes" id="UP000292082">
    <property type="component" value="Unassembled WGS sequence"/>
</dbReference>
<proteinExistence type="predicted"/>